<gene>
    <name evidence="2" type="ORF">TGAMA5MH_05559</name>
</gene>
<accession>A0A2K0TBB5</accession>
<organism evidence="2 3">
    <name type="scientific">Trichoderma gamsii</name>
    <dbReference type="NCBI Taxonomy" id="398673"/>
    <lineage>
        <taxon>Eukaryota</taxon>
        <taxon>Fungi</taxon>
        <taxon>Dikarya</taxon>
        <taxon>Ascomycota</taxon>
        <taxon>Pezizomycotina</taxon>
        <taxon>Sordariomycetes</taxon>
        <taxon>Hypocreomycetidae</taxon>
        <taxon>Hypocreales</taxon>
        <taxon>Hypocreaceae</taxon>
        <taxon>Trichoderma</taxon>
    </lineage>
</organism>
<evidence type="ECO:0000313" key="3">
    <source>
        <dbReference type="Proteomes" id="UP000236546"/>
    </source>
</evidence>
<feature type="signal peptide" evidence="1">
    <location>
        <begin position="1"/>
        <end position="20"/>
    </location>
</feature>
<keyword evidence="1" id="KW-0732">Signal</keyword>
<reference evidence="2 3" key="1">
    <citation type="submission" date="2017-02" db="EMBL/GenBank/DDBJ databases">
        <title>Genomes of Trichoderma spp. with biocontrol activity.</title>
        <authorList>
            <person name="Gardiner D."/>
            <person name="Kazan K."/>
            <person name="Vos C."/>
            <person name="Harvey P."/>
        </authorList>
    </citation>
    <scope>NUCLEOTIDE SEQUENCE [LARGE SCALE GENOMIC DNA]</scope>
    <source>
        <strain evidence="2 3">A5MH</strain>
    </source>
</reference>
<dbReference type="EMBL" id="MTYH01000050">
    <property type="protein sequence ID" value="PNP42816.1"/>
    <property type="molecule type" value="Genomic_DNA"/>
</dbReference>
<evidence type="ECO:0000256" key="1">
    <source>
        <dbReference type="SAM" id="SignalP"/>
    </source>
</evidence>
<name>A0A2K0TBB5_9HYPO</name>
<dbReference type="AlphaFoldDB" id="A0A2K0TBB5"/>
<proteinExistence type="predicted"/>
<sequence>MPSLKSLLSTSLLLSATTWATSPAPSLPATAPATSTSPLILANSTVPTTAGPIATSSIHCDITYCVNGTSFCHFWAGITTWHMSGPSPGELKTTLGSCKLGKARRTAA</sequence>
<dbReference type="Proteomes" id="UP000236546">
    <property type="component" value="Unassembled WGS sequence"/>
</dbReference>
<comment type="caution">
    <text evidence="2">The sequence shown here is derived from an EMBL/GenBank/DDBJ whole genome shotgun (WGS) entry which is preliminary data.</text>
</comment>
<evidence type="ECO:0000313" key="2">
    <source>
        <dbReference type="EMBL" id="PNP42816.1"/>
    </source>
</evidence>
<protein>
    <submittedName>
        <fullName evidence="2">Uncharacterized protein</fullName>
    </submittedName>
</protein>
<feature type="chain" id="PRO_5014443820" evidence="1">
    <location>
        <begin position="21"/>
        <end position="108"/>
    </location>
</feature>
<dbReference type="OrthoDB" id="4837799at2759"/>